<dbReference type="AlphaFoldDB" id="A0A1F4S0N1"/>
<name>A0A1F4S0N1_UNCSA</name>
<dbReference type="Gene3D" id="1.10.530.10">
    <property type="match status" value="1"/>
</dbReference>
<proteinExistence type="predicted"/>
<dbReference type="EMBL" id="MEUA01000045">
    <property type="protein sequence ID" value="OGC13996.1"/>
    <property type="molecule type" value="Genomic_DNA"/>
</dbReference>
<dbReference type="Proteomes" id="UP000177905">
    <property type="component" value="Unassembled WGS sequence"/>
</dbReference>
<dbReference type="Pfam" id="PF13031">
    <property type="entry name" value="DUF3892"/>
    <property type="match status" value="1"/>
</dbReference>
<reference evidence="1 2" key="1">
    <citation type="journal article" date="2016" name="Nat. Commun.">
        <title>Thousands of microbial genomes shed light on interconnected biogeochemical processes in an aquifer system.</title>
        <authorList>
            <person name="Anantharaman K."/>
            <person name="Brown C.T."/>
            <person name="Hug L.A."/>
            <person name="Sharon I."/>
            <person name="Castelle C.J."/>
            <person name="Probst A.J."/>
            <person name="Thomas B.C."/>
            <person name="Singh A."/>
            <person name="Wilkins M.J."/>
            <person name="Karaoz U."/>
            <person name="Brodie E.L."/>
            <person name="Williams K.H."/>
            <person name="Hubbard S.S."/>
            <person name="Banfield J.F."/>
        </authorList>
    </citation>
    <scope>NUCLEOTIDE SEQUENCE [LARGE SCALE GENOMIC DNA]</scope>
</reference>
<dbReference type="InterPro" id="IPR024997">
    <property type="entry name" value="DUF3892"/>
</dbReference>
<protein>
    <submittedName>
        <fullName evidence="1">Uncharacterized protein</fullName>
    </submittedName>
</protein>
<organism evidence="1 2">
    <name type="scientific">candidate division WOR-1 bacterium RIFOXYB2_FULL_36_35</name>
    <dbReference type="NCBI Taxonomy" id="1802578"/>
    <lineage>
        <taxon>Bacteria</taxon>
        <taxon>Bacillati</taxon>
        <taxon>Saganbacteria</taxon>
    </lineage>
</organism>
<evidence type="ECO:0000313" key="2">
    <source>
        <dbReference type="Proteomes" id="UP000177905"/>
    </source>
</evidence>
<evidence type="ECO:0000313" key="1">
    <source>
        <dbReference type="EMBL" id="OGC13996.1"/>
    </source>
</evidence>
<accession>A0A1F4S0N1</accession>
<sequence>MDIVLRVKNRSTKKEIFINNNLKIYDKEEILLLITQQKINNLSLAKRNGKAYIKSKPNAKTTDNLSSKSISHTELISFYKNYAKAITDKNIKKYDYVRRKQQKKNLITIKDDKGDFVSTKTDNDIKNHLEKYRGVIFKAAREQKIDPFLLGAILIDEYCRMGWDDWLDWLGALNIKDTSVGIAQIKLSTAREILKKRYYNPAPGKITHQSPSMQIWLYLNRPEHSIQFSAATIKLSIVYWQKKKIDISKQTRVLAYLYSYGYTKDIKRARVKRCIQISAEFYQMAKSILL</sequence>
<comment type="caution">
    <text evidence="1">The sequence shown here is derived from an EMBL/GenBank/DDBJ whole genome shotgun (WGS) entry which is preliminary data.</text>
</comment>
<gene>
    <name evidence="1" type="ORF">A2290_06490</name>
</gene>